<dbReference type="EMBL" id="JARESE010000050">
    <property type="protein sequence ID" value="MDE8653122.1"/>
    <property type="molecule type" value="Genomic_DNA"/>
</dbReference>
<evidence type="ECO:0000259" key="3">
    <source>
        <dbReference type="PROSITE" id="PS50977"/>
    </source>
</evidence>
<dbReference type="InterPro" id="IPR036271">
    <property type="entry name" value="Tet_transcr_reg_TetR-rel_C_sf"/>
</dbReference>
<gene>
    <name evidence="4" type="ORF">PYV00_15550</name>
</gene>
<dbReference type="PRINTS" id="PR00455">
    <property type="entry name" value="HTHTETR"/>
</dbReference>
<dbReference type="RefSeq" id="WP_275229226.1">
    <property type="nucleotide sequence ID" value="NZ_JARESE010000050.1"/>
</dbReference>
<feature type="DNA-binding region" description="H-T-H motif" evidence="2">
    <location>
        <begin position="34"/>
        <end position="53"/>
    </location>
</feature>
<dbReference type="InterPro" id="IPR001647">
    <property type="entry name" value="HTH_TetR"/>
</dbReference>
<evidence type="ECO:0000256" key="2">
    <source>
        <dbReference type="PROSITE-ProRule" id="PRU00335"/>
    </source>
</evidence>
<protein>
    <submittedName>
        <fullName evidence="4">TetR/AcrR family transcriptional regulator</fullName>
    </submittedName>
</protein>
<dbReference type="SUPFAM" id="SSF46689">
    <property type="entry name" value="Homeodomain-like"/>
    <property type="match status" value="1"/>
</dbReference>
<dbReference type="Pfam" id="PF00440">
    <property type="entry name" value="TetR_N"/>
    <property type="match status" value="1"/>
</dbReference>
<name>A0ABT5WSV4_9SPHN</name>
<organism evidence="4 5">
    <name type="scientific">Novosphingobium album</name>
    <name type="common">ex Liu et al. 2023</name>
    <dbReference type="NCBI Taxonomy" id="3031130"/>
    <lineage>
        <taxon>Bacteria</taxon>
        <taxon>Pseudomonadati</taxon>
        <taxon>Pseudomonadota</taxon>
        <taxon>Alphaproteobacteria</taxon>
        <taxon>Sphingomonadales</taxon>
        <taxon>Sphingomonadaceae</taxon>
        <taxon>Novosphingobium</taxon>
    </lineage>
</organism>
<reference evidence="4 5" key="1">
    <citation type="submission" date="2023-03" db="EMBL/GenBank/DDBJ databases">
        <title>NovoSphingobium album sp. nov. isolated from polycyclic aromatic hydrocarbons- and heavy-metal polluted soil.</title>
        <authorList>
            <person name="Liu Z."/>
            <person name="Wang K."/>
        </authorList>
    </citation>
    <scope>NUCLEOTIDE SEQUENCE [LARGE SCALE GENOMIC DNA]</scope>
    <source>
        <strain evidence="4 5">H3SJ31-1</strain>
    </source>
</reference>
<dbReference type="PANTHER" id="PTHR30055:SF226">
    <property type="entry name" value="HTH-TYPE TRANSCRIPTIONAL REGULATOR PKSA"/>
    <property type="match status" value="1"/>
</dbReference>
<proteinExistence type="predicted"/>
<dbReference type="SUPFAM" id="SSF48498">
    <property type="entry name" value="Tetracyclin repressor-like, C-terminal domain"/>
    <property type="match status" value="1"/>
</dbReference>
<dbReference type="PROSITE" id="PS50977">
    <property type="entry name" value="HTH_TETR_2"/>
    <property type="match status" value="1"/>
</dbReference>
<dbReference type="InterPro" id="IPR009057">
    <property type="entry name" value="Homeodomain-like_sf"/>
</dbReference>
<accession>A0ABT5WSV4</accession>
<evidence type="ECO:0000256" key="1">
    <source>
        <dbReference type="ARBA" id="ARBA00023125"/>
    </source>
</evidence>
<keyword evidence="5" id="KW-1185">Reference proteome</keyword>
<evidence type="ECO:0000313" key="4">
    <source>
        <dbReference type="EMBL" id="MDE8653122.1"/>
    </source>
</evidence>
<dbReference type="Gene3D" id="1.10.357.10">
    <property type="entry name" value="Tetracycline Repressor, domain 2"/>
    <property type="match status" value="1"/>
</dbReference>
<dbReference type="PANTHER" id="PTHR30055">
    <property type="entry name" value="HTH-TYPE TRANSCRIPTIONAL REGULATOR RUTR"/>
    <property type="match status" value="1"/>
</dbReference>
<dbReference type="Proteomes" id="UP001216253">
    <property type="component" value="Unassembled WGS sequence"/>
</dbReference>
<comment type="caution">
    <text evidence="4">The sequence shown here is derived from an EMBL/GenBank/DDBJ whole genome shotgun (WGS) entry which is preliminary data.</text>
</comment>
<feature type="domain" description="HTH tetR-type" evidence="3">
    <location>
        <begin position="11"/>
        <end position="71"/>
    </location>
</feature>
<sequence length="210" mass="22873">MGENVAEQQKGCVTDRVVAAARRLFAARGFHQTAMADLAAEAQVSVGTIYRVFAGKADIIRAIIVADSERIFAELNHDIDRALSGEAPVEAVIEQIVERHLAEQADALVHEALAEAHRDEKVAALIGHFFARYREIVRRLVGLANPRLSERELDAAEELMIACLFGLGHRTLIRPRLDPDEAARIITGMILSALGHAAADSPPTAMAERL</sequence>
<dbReference type="InterPro" id="IPR050109">
    <property type="entry name" value="HTH-type_TetR-like_transc_reg"/>
</dbReference>
<keyword evidence="1 2" id="KW-0238">DNA-binding</keyword>
<evidence type="ECO:0000313" key="5">
    <source>
        <dbReference type="Proteomes" id="UP001216253"/>
    </source>
</evidence>